<dbReference type="SUPFAM" id="SSF55729">
    <property type="entry name" value="Acyl-CoA N-acyltransferases (Nat)"/>
    <property type="match status" value="1"/>
</dbReference>
<sequence length="280" mass="31789">MNVSRMIERGELIIDRQNQRIKLFGHPGGETEAIHQELCTLAKRESASKLIVYARKAEKETFVQTGYREEGRIDGFYAGENAYLLSWFLTEERAASAAGTLADEIMQISLAKSGSGEPKSLPNGYRMRAAHAADAEEMARLYKQVFSTYPTPLDDPAYIRQTMNESTYYFVIEWNDAIVCAASAEVSRKYRSAELTDCVTHPDHLGNSLMQPLFTTLQRKMEELGIYYLYTLTRALSLGMNVTAAKHGYQYRGRLINNCTIFSGFEDMNIWVKPLKATWE</sequence>
<dbReference type="InterPro" id="IPR016181">
    <property type="entry name" value="Acyl_CoA_acyltransferase"/>
</dbReference>
<dbReference type="NCBIfam" id="TIGR03827">
    <property type="entry name" value="GNAT_ablB"/>
    <property type="match status" value="1"/>
</dbReference>
<gene>
    <name evidence="2" type="ORF">JOD01_000006</name>
</gene>
<name>A0A939BN56_9BACL</name>
<dbReference type="RefSeq" id="WP_239565096.1">
    <property type="nucleotide sequence ID" value="NZ_BAABIN010000009.1"/>
</dbReference>
<evidence type="ECO:0000313" key="3">
    <source>
        <dbReference type="Proteomes" id="UP000717624"/>
    </source>
</evidence>
<dbReference type="Proteomes" id="UP000717624">
    <property type="component" value="Unassembled WGS sequence"/>
</dbReference>
<dbReference type="Pfam" id="PF00583">
    <property type="entry name" value="Acetyltransf_1"/>
    <property type="match status" value="1"/>
</dbReference>
<protein>
    <submittedName>
        <fullName evidence="2">Beta-lysine N-acetyltransferase</fullName>
    </submittedName>
</protein>
<feature type="domain" description="N-acetyltransferase" evidence="1">
    <location>
        <begin position="125"/>
        <end position="276"/>
    </location>
</feature>
<organism evidence="2 3">
    <name type="scientific">Brevibacillus fulvus</name>
    <dbReference type="NCBI Taxonomy" id="1125967"/>
    <lineage>
        <taxon>Bacteria</taxon>
        <taxon>Bacillati</taxon>
        <taxon>Bacillota</taxon>
        <taxon>Bacilli</taxon>
        <taxon>Bacillales</taxon>
        <taxon>Paenibacillaceae</taxon>
        <taxon>Brevibacillus</taxon>
    </lineage>
</organism>
<dbReference type="GO" id="GO:0008080">
    <property type="term" value="F:N-acetyltransferase activity"/>
    <property type="evidence" value="ECO:0007669"/>
    <property type="project" value="InterPro"/>
</dbReference>
<evidence type="ECO:0000259" key="1">
    <source>
        <dbReference type="PROSITE" id="PS51186"/>
    </source>
</evidence>
<accession>A0A939BN56</accession>
<dbReference type="AlphaFoldDB" id="A0A939BN56"/>
<evidence type="ECO:0000313" key="2">
    <source>
        <dbReference type="EMBL" id="MBM7588420.1"/>
    </source>
</evidence>
<dbReference type="InterPro" id="IPR000182">
    <property type="entry name" value="GNAT_dom"/>
</dbReference>
<dbReference type="PROSITE" id="PS51186">
    <property type="entry name" value="GNAT"/>
    <property type="match status" value="1"/>
</dbReference>
<comment type="caution">
    <text evidence="2">The sequence shown here is derived from an EMBL/GenBank/DDBJ whole genome shotgun (WGS) entry which is preliminary data.</text>
</comment>
<reference evidence="2" key="1">
    <citation type="submission" date="2021-01" db="EMBL/GenBank/DDBJ databases">
        <title>Genomic Encyclopedia of Type Strains, Phase IV (KMG-IV): sequencing the most valuable type-strain genomes for metagenomic binning, comparative biology and taxonomic classification.</title>
        <authorList>
            <person name="Goeker M."/>
        </authorList>
    </citation>
    <scope>NUCLEOTIDE SEQUENCE</scope>
    <source>
        <strain evidence="2">DSM 25523</strain>
    </source>
</reference>
<dbReference type="Gene3D" id="3.40.630.30">
    <property type="match status" value="1"/>
</dbReference>
<proteinExistence type="predicted"/>
<keyword evidence="3" id="KW-1185">Reference proteome</keyword>
<dbReference type="EMBL" id="JAFBEB010000001">
    <property type="protein sequence ID" value="MBM7588420.1"/>
    <property type="molecule type" value="Genomic_DNA"/>
</dbReference>
<dbReference type="InterPro" id="IPR022525">
    <property type="entry name" value="GNAT_AblB"/>
</dbReference>